<keyword evidence="4" id="KW-1003">Cell membrane</keyword>
<dbReference type="InterPro" id="IPR003660">
    <property type="entry name" value="HAMP_dom"/>
</dbReference>
<dbReference type="SMART" id="SM00304">
    <property type="entry name" value="HAMP"/>
    <property type="match status" value="1"/>
</dbReference>
<gene>
    <name evidence="16" type="ORF">IDH45_06745</name>
</gene>
<keyword evidence="7" id="KW-0547">Nucleotide-binding</keyword>
<keyword evidence="5" id="KW-0597">Phosphoprotein</keyword>
<dbReference type="InterPro" id="IPR005467">
    <property type="entry name" value="His_kinase_dom"/>
</dbReference>
<keyword evidence="17" id="KW-1185">Reference proteome</keyword>
<feature type="compositionally biased region" description="Basic and acidic residues" evidence="12">
    <location>
        <begin position="484"/>
        <end position="494"/>
    </location>
</feature>
<dbReference type="InterPro" id="IPR036890">
    <property type="entry name" value="HATPase_C_sf"/>
</dbReference>
<dbReference type="CDD" id="cd00075">
    <property type="entry name" value="HATPase"/>
    <property type="match status" value="1"/>
</dbReference>
<dbReference type="Pfam" id="PF00512">
    <property type="entry name" value="HisKA"/>
    <property type="match status" value="1"/>
</dbReference>
<dbReference type="InterPro" id="IPR050736">
    <property type="entry name" value="Sensor_HK_Regulatory"/>
</dbReference>
<dbReference type="FunFam" id="3.30.565.10:FF:000006">
    <property type="entry name" value="Sensor histidine kinase WalK"/>
    <property type="match status" value="1"/>
</dbReference>
<dbReference type="SUPFAM" id="SSF158472">
    <property type="entry name" value="HAMP domain-like"/>
    <property type="match status" value="1"/>
</dbReference>
<keyword evidence="13" id="KW-0812">Transmembrane</keyword>
<evidence type="ECO:0000313" key="17">
    <source>
        <dbReference type="Proteomes" id="UP000639396"/>
    </source>
</evidence>
<evidence type="ECO:0000256" key="1">
    <source>
        <dbReference type="ARBA" id="ARBA00000085"/>
    </source>
</evidence>
<evidence type="ECO:0000256" key="4">
    <source>
        <dbReference type="ARBA" id="ARBA00022475"/>
    </source>
</evidence>
<evidence type="ECO:0000256" key="8">
    <source>
        <dbReference type="ARBA" id="ARBA00022777"/>
    </source>
</evidence>
<evidence type="ECO:0000256" key="5">
    <source>
        <dbReference type="ARBA" id="ARBA00022553"/>
    </source>
</evidence>
<dbReference type="Gene3D" id="1.10.287.130">
    <property type="match status" value="1"/>
</dbReference>
<keyword evidence="11 13" id="KW-0472">Membrane</keyword>
<keyword evidence="10" id="KW-0902">Two-component regulatory system</keyword>
<protein>
    <recommendedName>
        <fullName evidence="3">histidine kinase</fullName>
        <ecNumber evidence="3">2.7.13.3</ecNumber>
    </recommendedName>
</protein>
<evidence type="ECO:0000256" key="10">
    <source>
        <dbReference type="ARBA" id="ARBA00023012"/>
    </source>
</evidence>
<dbReference type="PRINTS" id="PR00344">
    <property type="entry name" value="BCTRLSENSOR"/>
</dbReference>
<dbReference type="Pfam" id="PF00672">
    <property type="entry name" value="HAMP"/>
    <property type="match status" value="1"/>
</dbReference>
<dbReference type="SUPFAM" id="SSF47384">
    <property type="entry name" value="Homodimeric domain of signal transducing histidine kinase"/>
    <property type="match status" value="1"/>
</dbReference>
<dbReference type="Gene3D" id="3.30.565.10">
    <property type="entry name" value="Histidine kinase-like ATPase, C-terminal domain"/>
    <property type="match status" value="1"/>
</dbReference>
<keyword evidence="8 16" id="KW-0418">Kinase</keyword>
<evidence type="ECO:0000256" key="13">
    <source>
        <dbReference type="SAM" id="Phobius"/>
    </source>
</evidence>
<evidence type="ECO:0000256" key="2">
    <source>
        <dbReference type="ARBA" id="ARBA00004651"/>
    </source>
</evidence>
<accession>A0A927C5L9</accession>
<dbReference type="SMART" id="SM00388">
    <property type="entry name" value="HisKA"/>
    <property type="match status" value="1"/>
</dbReference>
<dbReference type="InterPro" id="IPR003661">
    <property type="entry name" value="HisK_dim/P_dom"/>
</dbReference>
<evidence type="ECO:0000256" key="3">
    <source>
        <dbReference type="ARBA" id="ARBA00012438"/>
    </source>
</evidence>
<evidence type="ECO:0000256" key="7">
    <source>
        <dbReference type="ARBA" id="ARBA00022741"/>
    </source>
</evidence>
<evidence type="ECO:0000259" key="15">
    <source>
        <dbReference type="PROSITE" id="PS50885"/>
    </source>
</evidence>
<keyword evidence="9" id="KW-0067">ATP-binding</keyword>
<dbReference type="Pfam" id="PF02518">
    <property type="entry name" value="HATPase_c"/>
    <property type="match status" value="1"/>
</dbReference>
<dbReference type="CDD" id="cd00082">
    <property type="entry name" value="HisKA"/>
    <property type="match status" value="1"/>
</dbReference>
<dbReference type="SUPFAM" id="SSF55874">
    <property type="entry name" value="ATPase domain of HSP90 chaperone/DNA topoisomerase II/histidine kinase"/>
    <property type="match status" value="1"/>
</dbReference>
<organism evidence="16 17">
    <name type="scientific">Paenibacillus oceani</name>
    <dbReference type="NCBI Taxonomy" id="2772510"/>
    <lineage>
        <taxon>Bacteria</taxon>
        <taxon>Bacillati</taxon>
        <taxon>Bacillota</taxon>
        <taxon>Bacilli</taxon>
        <taxon>Bacillales</taxon>
        <taxon>Paenibacillaceae</taxon>
        <taxon>Paenibacillus</taxon>
    </lineage>
</organism>
<sequence length="494" mass="55305">MKRLFSRYKFTFFQRPFISYLLVASLLLAMLGAGFASYAKYGLLYPYKTEELVSYSRFVGRLLQYEEAPSPTLMQNLAFWSERNISVIVMNRKGDPLEEKAGTMTPESRERTTLDELRNHLWPENNGETFRISQSSPSPLLVASNVVPSKFHNEDVVIFALSPAKEINAMDSAILQGFVYAIGAVLALSLLVVFRLSRGMSSAVRTIRQATGSIAAGRYETRLGVTRTDELGDLEREFNRMASVLEQASGKQGLAETRRRQFLSDVTHELRTPLTSIRGIIEGLRHGKVSPDEEQKAYTIIEAETRRLIRLVNELTDVEKLETGQITLRPAVCRVWDLFEIVAETLAIVAAEKNIRLHIDCPDELTLYGDYDRLIQITMNVVKNAIQFSDFGTIRLIGSETAEAVVLEIRDQGKGMSKEEQERMFERFYRGDPSRSKDKGASGLGLFIVRQLTEAHGGAADAISVPGMGTTLRLSFPKPPAVDQTRDSMDSGGR</sequence>
<dbReference type="GO" id="GO:0000155">
    <property type="term" value="F:phosphorelay sensor kinase activity"/>
    <property type="evidence" value="ECO:0007669"/>
    <property type="project" value="InterPro"/>
</dbReference>
<dbReference type="InterPro" id="IPR004358">
    <property type="entry name" value="Sig_transdc_His_kin-like_C"/>
</dbReference>
<feature type="transmembrane region" description="Helical" evidence="13">
    <location>
        <begin position="177"/>
        <end position="196"/>
    </location>
</feature>
<dbReference type="PROSITE" id="PS50885">
    <property type="entry name" value="HAMP"/>
    <property type="match status" value="1"/>
</dbReference>
<dbReference type="GO" id="GO:0005886">
    <property type="term" value="C:plasma membrane"/>
    <property type="evidence" value="ECO:0007669"/>
    <property type="project" value="UniProtKB-SubCell"/>
</dbReference>
<dbReference type="InterPro" id="IPR036097">
    <property type="entry name" value="HisK_dim/P_sf"/>
</dbReference>
<keyword evidence="6" id="KW-0808">Transferase</keyword>
<dbReference type="CDD" id="cd06225">
    <property type="entry name" value="HAMP"/>
    <property type="match status" value="1"/>
</dbReference>
<evidence type="ECO:0000256" key="12">
    <source>
        <dbReference type="SAM" id="MobiDB-lite"/>
    </source>
</evidence>
<evidence type="ECO:0000256" key="9">
    <source>
        <dbReference type="ARBA" id="ARBA00022840"/>
    </source>
</evidence>
<dbReference type="GO" id="GO:0005524">
    <property type="term" value="F:ATP binding"/>
    <property type="evidence" value="ECO:0007669"/>
    <property type="project" value="UniProtKB-KW"/>
</dbReference>
<dbReference type="EC" id="2.7.13.3" evidence="3"/>
<dbReference type="EMBL" id="JACXJA010000006">
    <property type="protein sequence ID" value="MBD2861690.1"/>
    <property type="molecule type" value="Genomic_DNA"/>
</dbReference>
<name>A0A927C5L9_9BACL</name>
<dbReference type="PANTHER" id="PTHR43711:SF1">
    <property type="entry name" value="HISTIDINE KINASE 1"/>
    <property type="match status" value="1"/>
</dbReference>
<dbReference type="Proteomes" id="UP000639396">
    <property type="component" value="Unassembled WGS sequence"/>
</dbReference>
<dbReference type="AlphaFoldDB" id="A0A927C5L9"/>
<reference evidence="16" key="1">
    <citation type="submission" date="2020-09" db="EMBL/GenBank/DDBJ databases">
        <title>A novel bacterium of genus Paenibacillus, isolated from South China Sea.</title>
        <authorList>
            <person name="Huang H."/>
            <person name="Mo K."/>
            <person name="Hu Y."/>
        </authorList>
    </citation>
    <scope>NUCLEOTIDE SEQUENCE</scope>
    <source>
        <strain evidence="16">IB182363</strain>
    </source>
</reference>
<evidence type="ECO:0000256" key="6">
    <source>
        <dbReference type="ARBA" id="ARBA00022679"/>
    </source>
</evidence>
<proteinExistence type="predicted"/>
<evidence type="ECO:0000313" key="16">
    <source>
        <dbReference type="EMBL" id="MBD2861690.1"/>
    </source>
</evidence>
<dbReference type="FunFam" id="1.10.287.130:FF:000001">
    <property type="entry name" value="Two-component sensor histidine kinase"/>
    <property type="match status" value="1"/>
</dbReference>
<evidence type="ECO:0000259" key="14">
    <source>
        <dbReference type="PROSITE" id="PS50109"/>
    </source>
</evidence>
<comment type="subcellular location">
    <subcellularLocation>
        <location evidence="2">Cell membrane</location>
        <topology evidence="2">Multi-pass membrane protein</topology>
    </subcellularLocation>
</comment>
<dbReference type="PROSITE" id="PS50109">
    <property type="entry name" value="HIS_KIN"/>
    <property type="match status" value="1"/>
</dbReference>
<keyword evidence="13" id="KW-1133">Transmembrane helix</keyword>
<feature type="region of interest" description="Disordered" evidence="12">
    <location>
        <begin position="474"/>
        <end position="494"/>
    </location>
</feature>
<dbReference type="PANTHER" id="PTHR43711">
    <property type="entry name" value="TWO-COMPONENT HISTIDINE KINASE"/>
    <property type="match status" value="1"/>
</dbReference>
<dbReference type="Gene3D" id="6.10.340.10">
    <property type="match status" value="1"/>
</dbReference>
<comment type="catalytic activity">
    <reaction evidence="1">
        <text>ATP + protein L-histidine = ADP + protein N-phospho-L-histidine.</text>
        <dbReference type="EC" id="2.7.13.3"/>
    </reaction>
</comment>
<feature type="domain" description="Histidine kinase" evidence="14">
    <location>
        <begin position="265"/>
        <end position="480"/>
    </location>
</feature>
<dbReference type="SMART" id="SM00387">
    <property type="entry name" value="HATPase_c"/>
    <property type="match status" value="1"/>
</dbReference>
<feature type="domain" description="HAMP" evidence="15">
    <location>
        <begin position="198"/>
        <end position="250"/>
    </location>
</feature>
<evidence type="ECO:0000256" key="11">
    <source>
        <dbReference type="ARBA" id="ARBA00023136"/>
    </source>
</evidence>
<dbReference type="RefSeq" id="WP_190925900.1">
    <property type="nucleotide sequence ID" value="NZ_JACXJA010000006.1"/>
</dbReference>
<comment type="caution">
    <text evidence="16">The sequence shown here is derived from an EMBL/GenBank/DDBJ whole genome shotgun (WGS) entry which is preliminary data.</text>
</comment>
<dbReference type="InterPro" id="IPR003594">
    <property type="entry name" value="HATPase_dom"/>
</dbReference>